<name>A0AAW1NQQ8_9CHLO</name>
<reference evidence="2 3" key="1">
    <citation type="journal article" date="2024" name="Nat. Commun.">
        <title>Phylogenomics reveals the evolutionary origins of lichenization in chlorophyte algae.</title>
        <authorList>
            <person name="Puginier C."/>
            <person name="Libourel C."/>
            <person name="Otte J."/>
            <person name="Skaloud P."/>
            <person name="Haon M."/>
            <person name="Grisel S."/>
            <person name="Petersen M."/>
            <person name="Berrin J.G."/>
            <person name="Delaux P.M."/>
            <person name="Dal Grande F."/>
            <person name="Keller J."/>
        </authorList>
    </citation>
    <scope>NUCLEOTIDE SEQUENCE [LARGE SCALE GENOMIC DNA]</scope>
    <source>
        <strain evidence="2 3">SAG 2036</strain>
    </source>
</reference>
<feature type="domain" description="DNA/RNA-binding protein Alba-like" evidence="1">
    <location>
        <begin position="16"/>
        <end position="72"/>
    </location>
</feature>
<dbReference type="GO" id="GO:0005634">
    <property type="term" value="C:nucleus"/>
    <property type="evidence" value="ECO:0007669"/>
    <property type="project" value="TreeGrafter"/>
</dbReference>
<dbReference type="Gene3D" id="3.30.110.20">
    <property type="entry name" value="Alba-like domain"/>
    <property type="match status" value="1"/>
</dbReference>
<dbReference type="Pfam" id="PF01918">
    <property type="entry name" value="Alba"/>
    <property type="match status" value="1"/>
</dbReference>
<gene>
    <name evidence="2" type="ORF">WJX73_004651</name>
</gene>
<dbReference type="GO" id="GO:0003723">
    <property type="term" value="F:RNA binding"/>
    <property type="evidence" value="ECO:0007669"/>
    <property type="project" value="TreeGrafter"/>
</dbReference>
<evidence type="ECO:0000259" key="1">
    <source>
        <dbReference type="Pfam" id="PF01918"/>
    </source>
</evidence>
<evidence type="ECO:0000313" key="2">
    <source>
        <dbReference type="EMBL" id="KAK9791626.1"/>
    </source>
</evidence>
<accession>A0AAW1NQQ8</accession>
<dbReference type="AlphaFoldDB" id="A0AAW1NQQ8"/>
<dbReference type="Proteomes" id="UP001465755">
    <property type="component" value="Unassembled WGS sequence"/>
</dbReference>
<dbReference type="SUPFAM" id="SSF82704">
    <property type="entry name" value="AlbA-like"/>
    <property type="match status" value="1"/>
</dbReference>
<dbReference type="EMBL" id="JALJOQ010000173">
    <property type="protein sequence ID" value="KAK9791626.1"/>
    <property type="molecule type" value="Genomic_DNA"/>
</dbReference>
<dbReference type="PANTHER" id="PTHR31947">
    <property type="entry name" value="DNA/RNA-BINDING PROTEIN ALBA 3"/>
    <property type="match status" value="1"/>
</dbReference>
<sequence length="135" mass="14314">MEPGPSNAAPLHPARILISSARKPVSYINLAKRFLSEHGEVQLSALGIAIASAVAVAEILKSRGLAVEKQIVTALETLADDNRTRQKPKLEIMLTKSADFETIIFKETQEGVQGSSGLHADEAEAALGGLALQDT</sequence>
<dbReference type="InterPro" id="IPR036882">
    <property type="entry name" value="Alba-like_dom_sf"/>
</dbReference>
<protein>
    <recommendedName>
        <fullName evidence="1">DNA/RNA-binding protein Alba-like domain-containing protein</fullName>
    </recommendedName>
</protein>
<dbReference type="PANTHER" id="PTHR31947:SF36">
    <property type="entry name" value="DNA_RNA-BINDING PROTEIN ALBA-LIKE DOMAIN-CONTAINING PROTEIN"/>
    <property type="match status" value="1"/>
</dbReference>
<keyword evidence="3" id="KW-1185">Reference proteome</keyword>
<dbReference type="InterPro" id="IPR014560">
    <property type="entry name" value="UCP030333_Alba"/>
</dbReference>
<organism evidence="2 3">
    <name type="scientific">Symbiochloris irregularis</name>
    <dbReference type="NCBI Taxonomy" id="706552"/>
    <lineage>
        <taxon>Eukaryota</taxon>
        <taxon>Viridiplantae</taxon>
        <taxon>Chlorophyta</taxon>
        <taxon>core chlorophytes</taxon>
        <taxon>Trebouxiophyceae</taxon>
        <taxon>Trebouxiales</taxon>
        <taxon>Trebouxiaceae</taxon>
        <taxon>Symbiochloris</taxon>
    </lineage>
</organism>
<comment type="caution">
    <text evidence="2">The sequence shown here is derived from an EMBL/GenBank/DDBJ whole genome shotgun (WGS) entry which is preliminary data.</text>
</comment>
<evidence type="ECO:0000313" key="3">
    <source>
        <dbReference type="Proteomes" id="UP001465755"/>
    </source>
</evidence>
<dbReference type="InterPro" id="IPR002775">
    <property type="entry name" value="DNA/RNA-bd_Alba-like"/>
</dbReference>
<proteinExistence type="predicted"/>